<comment type="caution">
    <text evidence="1">The sequence shown here is derived from an EMBL/GenBank/DDBJ whole genome shotgun (WGS) entry which is preliminary data.</text>
</comment>
<protein>
    <submittedName>
        <fullName evidence="1">Cell wall-binding repeat-containing protein</fullName>
    </submittedName>
</protein>
<proteinExistence type="predicted"/>
<sequence length="723" mass="73794">MPTEPTRRSPVSILLAAAMVVGLVLAPLAFPPQAPASATNAPVVPVYPRIVLTDPSTTTLGAFVKGPDGRPWYTPGRGLYSIGLGGVIVKHPYAGDATSTIHQLQRSPDGSLWFSNDYGNLLGHVTVDGTVHVYDLGDFEVINLTVTADGTAAGNGWFFAANGWGAAWVSPDGTITKVHFAASAADAITPNRLWPGPGNSIWSVPTAQSPWVLKGMFPDGHVVTAADPGQNIYLTNGPADKLSLTNQPDGRGTTLIEVDANGVETSPVPTTAHWIERTPTDTFYATGSAGSPTIIHKLSDPTFAATIPSNFLGMSGNCWQASTHTLWVSYGDGTQTTLFSVSDTGSVVPRLSDAIASGFGGCLDGPDGSLWSGYFTIRISPDDTKIETRYGTYGTTPIVTPDGLWYVAVGPVSTHGGLGYTPTEPVDVGQTYGADRYATAAAIATQSYPTTAPVVFIASGDNFPDALSAAPAAAKAGGPLLLTAANGLPASTATELKALSPSKVVLVGGTGALSAAVETRIKQIVPRASVVRTSGADRYATARAVVSSTFASAGTVWVAAGATFPDSLSAAAAAGSTGSPVVLVDGAATTIDAKTLDLIAALHPTSINVAGATGAVSAGIETQLRSIAPVTRYGGADRYATNVAIAQSVPHSVKAFVASGLLFPDALSGATWAASTHAPLYLSQRTCLPNPVLNSLVQGAPTSVTLLGGPGALNYNVAALGQC</sequence>
<name>A0A6L9XUM8_9MICO</name>
<dbReference type="PANTHER" id="PTHR30032:SF8">
    <property type="entry name" value="GERMINATION-SPECIFIC N-ACETYLMURAMOYL-L-ALANINE AMIDASE"/>
    <property type="match status" value="1"/>
</dbReference>
<keyword evidence="2" id="KW-1185">Reference proteome</keyword>
<dbReference type="Gene3D" id="3.40.50.12090">
    <property type="match status" value="1"/>
</dbReference>
<reference evidence="1 2" key="1">
    <citation type="journal article" date="2014" name="J. Microbiol.">
        <title>Diaminobutyricibacter tongyongensis gen. nov., sp. nov. and Homoserinibacter gongjuensis gen. nov., sp. nov. belong to the family Microbacteriaceae.</title>
        <authorList>
            <person name="Kim S.J."/>
            <person name="Ahn J.H."/>
            <person name="Weon H.Y."/>
            <person name="Hamada M."/>
            <person name="Suzuki K."/>
            <person name="Kwon S.W."/>
        </authorList>
    </citation>
    <scope>NUCLEOTIDE SEQUENCE [LARGE SCALE GENOMIC DNA]</scope>
    <source>
        <strain evidence="1 2">NBRC 108724</strain>
    </source>
</reference>
<dbReference type="InterPro" id="IPR015943">
    <property type="entry name" value="WD40/YVTN_repeat-like_dom_sf"/>
</dbReference>
<dbReference type="AlphaFoldDB" id="A0A6L9XUM8"/>
<dbReference type="Gene3D" id="2.130.10.10">
    <property type="entry name" value="YVTN repeat-like/Quinoprotein amine dehydrogenase"/>
    <property type="match status" value="1"/>
</dbReference>
<gene>
    <name evidence="1" type="ORF">G3T36_03895</name>
</gene>
<organism evidence="1 2">
    <name type="scientific">Leifsonia tongyongensis</name>
    <dbReference type="NCBI Taxonomy" id="1268043"/>
    <lineage>
        <taxon>Bacteria</taxon>
        <taxon>Bacillati</taxon>
        <taxon>Actinomycetota</taxon>
        <taxon>Actinomycetes</taxon>
        <taxon>Micrococcales</taxon>
        <taxon>Microbacteriaceae</taxon>
        <taxon>Leifsonia</taxon>
    </lineage>
</organism>
<dbReference type="InterPro" id="IPR051922">
    <property type="entry name" value="Bact_Sporulation_Assoc"/>
</dbReference>
<dbReference type="Proteomes" id="UP000474967">
    <property type="component" value="Unassembled WGS sequence"/>
</dbReference>
<dbReference type="PANTHER" id="PTHR30032">
    <property type="entry name" value="N-ACETYLMURAMOYL-L-ALANINE AMIDASE-RELATED"/>
    <property type="match status" value="1"/>
</dbReference>
<evidence type="ECO:0000313" key="2">
    <source>
        <dbReference type="Proteomes" id="UP000474967"/>
    </source>
</evidence>
<accession>A0A6L9XUM8</accession>
<dbReference type="RefSeq" id="WP_163288082.1">
    <property type="nucleotide sequence ID" value="NZ_JAAGWY010000001.1"/>
</dbReference>
<dbReference type="EMBL" id="JAAGWY010000001">
    <property type="protein sequence ID" value="NEN05006.1"/>
    <property type="molecule type" value="Genomic_DNA"/>
</dbReference>
<dbReference type="InterPro" id="IPR007253">
    <property type="entry name" value="Cell_wall-bd_2"/>
</dbReference>
<evidence type="ECO:0000313" key="1">
    <source>
        <dbReference type="EMBL" id="NEN05006.1"/>
    </source>
</evidence>
<dbReference type="SUPFAM" id="SSF82171">
    <property type="entry name" value="DPP6 N-terminal domain-like"/>
    <property type="match status" value="1"/>
</dbReference>
<dbReference type="Pfam" id="PF04122">
    <property type="entry name" value="CW_binding_2"/>
    <property type="match status" value="3"/>
</dbReference>